<dbReference type="AlphaFoldDB" id="K0TNH3"/>
<dbReference type="PANTHER" id="PTHR23515">
    <property type="entry name" value="HIGH-AFFINITY NITRATE TRANSPORTER 2.3"/>
    <property type="match status" value="1"/>
</dbReference>
<feature type="compositionally biased region" description="Acidic residues" evidence="5">
    <location>
        <begin position="288"/>
        <end position="302"/>
    </location>
</feature>
<name>K0TNH3_THAOC</name>
<comment type="caution">
    <text evidence="7">The sequence shown here is derived from an EMBL/GenBank/DDBJ whole genome shotgun (WGS) entry which is preliminary data.</text>
</comment>
<accession>K0TNH3</accession>
<dbReference type="Proteomes" id="UP000266841">
    <property type="component" value="Unassembled WGS sequence"/>
</dbReference>
<reference evidence="7 8" key="1">
    <citation type="journal article" date="2012" name="Genome Biol.">
        <title>Genome and low-iron response of an oceanic diatom adapted to chronic iron limitation.</title>
        <authorList>
            <person name="Lommer M."/>
            <person name="Specht M."/>
            <person name="Roy A.S."/>
            <person name="Kraemer L."/>
            <person name="Andreson R."/>
            <person name="Gutowska M.A."/>
            <person name="Wolf J."/>
            <person name="Bergner S.V."/>
            <person name="Schilhabel M.B."/>
            <person name="Klostermeier U.C."/>
            <person name="Beiko R.G."/>
            <person name="Rosenstiel P."/>
            <person name="Hippler M."/>
            <person name="Laroche J."/>
        </authorList>
    </citation>
    <scope>NUCLEOTIDE SEQUENCE [LARGE SCALE GENOMIC DNA]</scope>
    <source>
        <strain evidence="7 8">CCMP1005</strain>
    </source>
</reference>
<comment type="subcellular location">
    <subcellularLocation>
        <location evidence="1">Membrane</location>
        <topology evidence="1">Multi-pass membrane protein</topology>
    </subcellularLocation>
</comment>
<evidence type="ECO:0000256" key="2">
    <source>
        <dbReference type="ARBA" id="ARBA00022692"/>
    </source>
</evidence>
<dbReference type="GO" id="GO:0015112">
    <property type="term" value="F:nitrate transmembrane transporter activity"/>
    <property type="evidence" value="ECO:0007669"/>
    <property type="project" value="InterPro"/>
</dbReference>
<feature type="region of interest" description="Disordered" evidence="5">
    <location>
        <begin position="276"/>
        <end position="302"/>
    </location>
</feature>
<dbReference type="EMBL" id="AGNL01001269">
    <property type="protein sequence ID" value="EJK77131.1"/>
    <property type="molecule type" value="Genomic_DNA"/>
</dbReference>
<evidence type="ECO:0000256" key="4">
    <source>
        <dbReference type="ARBA" id="ARBA00023136"/>
    </source>
</evidence>
<dbReference type="SUPFAM" id="SSF103473">
    <property type="entry name" value="MFS general substrate transporter"/>
    <property type="match status" value="1"/>
</dbReference>
<dbReference type="GO" id="GO:0016020">
    <property type="term" value="C:membrane"/>
    <property type="evidence" value="ECO:0007669"/>
    <property type="project" value="UniProtKB-SubCell"/>
</dbReference>
<keyword evidence="3 6" id="KW-1133">Transmembrane helix</keyword>
<protein>
    <recommendedName>
        <fullName evidence="9">Major facilitator superfamily (MFS) profile domain-containing protein</fullName>
    </recommendedName>
</protein>
<dbReference type="InterPro" id="IPR036259">
    <property type="entry name" value="MFS_trans_sf"/>
</dbReference>
<evidence type="ECO:0000256" key="5">
    <source>
        <dbReference type="SAM" id="MobiDB-lite"/>
    </source>
</evidence>
<dbReference type="OrthoDB" id="434240at2759"/>
<evidence type="ECO:0000313" key="7">
    <source>
        <dbReference type="EMBL" id="EJK77131.1"/>
    </source>
</evidence>
<feature type="transmembrane region" description="Helical" evidence="6">
    <location>
        <begin position="231"/>
        <end position="251"/>
    </location>
</feature>
<keyword evidence="4 6" id="KW-0472">Membrane</keyword>
<dbReference type="InterPro" id="IPR044772">
    <property type="entry name" value="NO3_transporter"/>
</dbReference>
<organism evidence="7 8">
    <name type="scientific">Thalassiosira oceanica</name>
    <name type="common">Marine diatom</name>
    <dbReference type="NCBI Taxonomy" id="159749"/>
    <lineage>
        <taxon>Eukaryota</taxon>
        <taxon>Sar</taxon>
        <taxon>Stramenopiles</taxon>
        <taxon>Ochrophyta</taxon>
        <taxon>Bacillariophyta</taxon>
        <taxon>Coscinodiscophyceae</taxon>
        <taxon>Thalassiosirophycidae</taxon>
        <taxon>Thalassiosirales</taxon>
        <taxon>Thalassiosiraceae</taxon>
        <taxon>Thalassiosira</taxon>
    </lineage>
</organism>
<evidence type="ECO:0000256" key="6">
    <source>
        <dbReference type="SAM" id="Phobius"/>
    </source>
</evidence>
<dbReference type="eggNOG" id="ENOG502QPIC">
    <property type="taxonomic scope" value="Eukaryota"/>
</dbReference>
<gene>
    <name evidence="7" type="ORF">THAOC_01055</name>
</gene>
<sequence>MGTALFPLFKTGMISDDAPKGNYAEMKKNGNMAEVSAAASFRSGATNLNTWILFIQYACCFGVELTMNNAAASYFKSKFELSTESAAAIASIFGWMNLVSTAPWFRKLCDYYAVLNLNYSLPEVLEDSCLISSTRRWECVDVYCGRDYCSFLRVSWFLSSVTRIPLVSPSSSWLSSVCLSRVPRDPLTVSGIVPYVNPPVTGSISGVVGAGGNCGAVGFGLGFRQLETKQAFTLMASTIIASGALTFLICIKGHRGLITGQDSEESIAAWKKTGGAAPAAGTLQVPEPDAEAAEETEKEAAE</sequence>
<proteinExistence type="predicted"/>
<evidence type="ECO:0000256" key="3">
    <source>
        <dbReference type="ARBA" id="ARBA00022989"/>
    </source>
</evidence>
<evidence type="ECO:0000256" key="1">
    <source>
        <dbReference type="ARBA" id="ARBA00004141"/>
    </source>
</evidence>
<keyword evidence="8" id="KW-1185">Reference proteome</keyword>
<keyword evidence="2 6" id="KW-0812">Transmembrane</keyword>
<evidence type="ECO:0008006" key="9">
    <source>
        <dbReference type="Google" id="ProtNLM"/>
    </source>
</evidence>
<evidence type="ECO:0000313" key="8">
    <source>
        <dbReference type="Proteomes" id="UP000266841"/>
    </source>
</evidence>
<dbReference type="Gene3D" id="1.20.1250.20">
    <property type="entry name" value="MFS general substrate transporter like domains"/>
    <property type="match status" value="1"/>
</dbReference>